<sequence length="95" mass="11378">MKVEEIITKGNKRRYILLDSQDEPIEPVIYFLRFKDNNNSARSTLRTYCYHLKLYFEFLEQKRLDYRNVSLENLAEFMNWLKNPIGVANVTTISP</sequence>
<dbReference type="EMBL" id="JAMJEV010000025">
    <property type="protein sequence ID" value="MDO0825380.1"/>
    <property type="molecule type" value="Genomic_DNA"/>
</dbReference>
<keyword evidence="6" id="KW-1185">Reference proteome</keyword>
<evidence type="ECO:0000256" key="2">
    <source>
        <dbReference type="ARBA" id="ARBA00023125"/>
    </source>
</evidence>
<dbReference type="InterPro" id="IPR004107">
    <property type="entry name" value="Integrase_SAM-like_N"/>
</dbReference>
<feature type="domain" description="Core-binding (CB)" evidence="4">
    <location>
        <begin position="22"/>
        <end position="95"/>
    </location>
</feature>
<gene>
    <name evidence="5" type="ORF">M8H41_21415</name>
</gene>
<dbReference type="InterPro" id="IPR044068">
    <property type="entry name" value="CB"/>
</dbReference>
<evidence type="ECO:0000313" key="5">
    <source>
        <dbReference type="EMBL" id="MDO0825380.1"/>
    </source>
</evidence>
<organism evidence="5 6">
    <name type="scientific">Desulfosporosinus nitroreducens</name>
    <dbReference type="NCBI Taxonomy" id="2018668"/>
    <lineage>
        <taxon>Bacteria</taxon>
        <taxon>Bacillati</taxon>
        <taxon>Bacillota</taxon>
        <taxon>Clostridia</taxon>
        <taxon>Eubacteriales</taxon>
        <taxon>Desulfitobacteriaceae</taxon>
        <taxon>Desulfosporosinus</taxon>
    </lineage>
</organism>
<protein>
    <submittedName>
        <fullName evidence="5">Site-specific integrase</fullName>
    </submittedName>
</protein>
<dbReference type="Pfam" id="PF02899">
    <property type="entry name" value="Phage_int_SAM_1"/>
    <property type="match status" value="1"/>
</dbReference>
<dbReference type="RefSeq" id="WP_302049991.1">
    <property type="nucleotide sequence ID" value="NZ_JAMJEV010000025.1"/>
</dbReference>
<reference evidence="5" key="1">
    <citation type="submission" date="2022-05" db="EMBL/GenBank/DDBJ databases">
        <title>Expanded diversity of anoxic marine methylotrophy in a Black Sea sulfate reducing microorganism.</title>
        <authorList>
            <person name="Fischer P.Q."/>
            <person name="Stams A.J.M."/>
            <person name="Villanueva L."/>
            <person name="Sousa D.Z."/>
        </authorList>
    </citation>
    <scope>NUCLEOTIDE SEQUENCE</scope>
    <source>
        <strain evidence="5">P130</strain>
    </source>
</reference>
<comment type="similarity">
    <text evidence="1">Belongs to the 'phage' integrase family.</text>
</comment>
<keyword evidence="2 3" id="KW-0238">DNA-binding</keyword>
<accession>A0ABT8QVK9</accession>
<dbReference type="Gene3D" id="1.10.150.130">
    <property type="match status" value="1"/>
</dbReference>
<dbReference type="PROSITE" id="PS51900">
    <property type="entry name" value="CB"/>
    <property type="match status" value="1"/>
</dbReference>
<name>A0ABT8QVK9_9FIRM</name>
<dbReference type="InterPro" id="IPR010998">
    <property type="entry name" value="Integrase_recombinase_N"/>
</dbReference>
<evidence type="ECO:0000259" key="4">
    <source>
        <dbReference type="PROSITE" id="PS51900"/>
    </source>
</evidence>
<dbReference type="Proteomes" id="UP001176021">
    <property type="component" value="Unassembled WGS sequence"/>
</dbReference>
<comment type="caution">
    <text evidence="5">The sequence shown here is derived from an EMBL/GenBank/DDBJ whole genome shotgun (WGS) entry which is preliminary data.</text>
</comment>
<evidence type="ECO:0000256" key="1">
    <source>
        <dbReference type="ARBA" id="ARBA00008857"/>
    </source>
</evidence>
<evidence type="ECO:0000256" key="3">
    <source>
        <dbReference type="PROSITE-ProRule" id="PRU01248"/>
    </source>
</evidence>
<evidence type="ECO:0000313" key="6">
    <source>
        <dbReference type="Proteomes" id="UP001176021"/>
    </source>
</evidence>
<proteinExistence type="inferred from homology"/>